<accession>A0ABU1MXT0</accession>
<dbReference type="InterPro" id="IPR001296">
    <property type="entry name" value="Glyco_trans_1"/>
</dbReference>
<name>A0ABU1MXT0_9CAUL</name>
<dbReference type="Pfam" id="PF00534">
    <property type="entry name" value="Glycos_transf_1"/>
    <property type="match status" value="1"/>
</dbReference>
<reference evidence="3 4" key="1">
    <citation type="submission" date="2023-07" db="EMBL/GenBank/DDBJ databases">
        <title>Sorghum-associated microbial communities from plants grown in Nebraska, USA.</title>
        <authorList>
            <person name="Schachtman D."/>
        </authorList>
    </citation>
    <scope>NUCLEOTIDE SEQUENCE [LARGE SCALE GENOMIC DNA]</scope>
    <source>
        <strain evidence="3 4">DS2154</strain>
    </source>
</reference>
<dbReference type="Gene3D" id="3.40.50.2000">
    <property type="entry name" value="Glycogen Phosphorylase B"/>
    <property type="match status" value="2"/>
</dbReference>
<dbReference type="EMBL" id="JAVDRL010000004">
    <property type="protein sequence ID" value="MDR6530842.1"/>
    <property type="molecule type" value="Genomic_DNA"/>
</dbReference>
<protein>
    <submittedName>
        <fullName evidence="3">Glycosyltransferase involved in cell wall biosynthesis</fullName>
    </submittedName>
</protein>
<proteinExistence type="predicted"/>
<dbReference type="RefSeq" id="WP_310030579.1">
    <property type="nucleotide sequence ID" value="NZ_JAVDRL010000004.1"/>
</dbReference>
<dbReference type="SUPFAM" id="SSF53756">
    <property type="entry name" value="UDP-Glycosyltransferase/glycogen phosphorylase"/>
    <property type="match status" value="1"/>
</dbReference>
<evidence type="ECO:0000259" key="2">
    <source>
        <dbReference type="Pfam" id="PF09314"/>
    </source>
</evidence>
<dbReference type="PANTHER" id="PTHR12526:SF636">
    <property type="entry name" value="BLL3647 PROTEIN"/>
    <property type="match status" value="1"/>
</dbReference>
<keyword evidence="4" id="KW-1185">Reference proteome</keyword>
<organism evidence="3 4">
    <name type="scientific">Caulobacter rhizosphaerae</name>
    <dbReference type="NCBI Taxonomy" id="2010972"/>
    <lineage>
        <taxon>Bacteria</taxon>
        <taxon>Pseudomonadati</taxon>
        <taxon>Pseudomonadota</taxon>
        <taxon>Alphaproteobacteria</taxon>
        <taxon>Caulobacterales</taxon>
        <taxon>Caulobacteraceae</taxon>
        <taxon>Caulobacter</taxon>
    </lineage>
</organism>
<feature type="domain" description="Glycosyl transferase family 1" evidence="1">
    <location>
        <begin position="196"/>
        <end position="345"/>
    </location>
</feature>
<dbReference type="Pfam" id="PF09314">
    <property type="entry name" value="DUF1972"/>
    <property type="match status" value="1"/>
</dbReference>
<comment type="caution">
    <text evidence="3">The sequence shown here is derived from an EMBL/GenBank/DDBJ whole genome shotgun (WGS) entry which is preliminary data.</text>
</comment>
<evidence type="ECO:0000313" key="4">
    <source>
        <dbReference type="Proteomes" id="UP001262754"/>
    </source>
</evidence>
<evidence type="ECO:0000259" key="1">
    <source>
        <dbReference type="Pfam" id="PF00534"/>
    </source>
</evidence>
<dbReference type="PANTHER" id="PTHR12526">
    <property type="entry name" value="GLYCOSYLTRANSFERASE"/>
    <property type="match status" value="1"/>
</dbReference>
<evidence type="ECO:0000313" key="3">
    <source>
        <dbReference type="EMBL" id="MDR6530842.1"/>
    </source>
</evidence>
<gene>
    <name evidence="3" type="ORF">J2800_001581</name>
</gene>
<sequence>MTKVRKLSILGTRGVPAGHGGFETFAEHFALHMVAKGWEVTVYCQADDGPPGPVVDEWRGVRRVTYVADSGATGTMKFDWMCVMHAMRSEGVMLVLGYNTAVFSALLRLSGHPVLTNMDGIEWKRAKWPWHGRIWLYLNEWIGALTSTKLIADHPEIERHLARRRSKRDIVMIPYGADAVTEASEEPIKARGLNPGRYLISIGRIEPENNILPMIEAFAARERDLQFVCLGKLEPEKNPYHAAVLKAGEGRVLFPGAIYDAAVVRALRFHAAAYCHGHSVGGTNPSLVEALGAGNAIVGHDNPYNRWVAGPDQWYFPDKDACARCFDEIEVGGERLQQARAAARHRFETAFLWSDILSEYEALCLAATEPAR</sequence>
<dbReference type="Proteomes" id="UP001262754">
    <property type="component" value="Unassembled WGS sequence"/>
</dbReference>
<dbReference type="InterPro" id="IPR015393">
    <property type="entry name" value="DUF1972"/>
</dbReference>
<feature type="domain" description="DUF1972" evidence="2">
    <location>
        <begin position="5"/>
        <end position="178"/>
    </location>
</feature>